<comment type="caution">
    <text evidence="12">The sequence shown here is derived from an EMBL/GenBank/DDBJ whole genome shotgun (WGS) entry which is preliminary data.</text>
</comment>
<dbReference type="PANTHER" id="PTHR10091">
    <property type="entry name" value="ALDOSE-1-EPIMERASE"/>
    <property type="match status" value="1"/>
</dbReference>
<evidence type="ECO:0000256" key="9">
    <source>
        <dbReference type="PIRSR" id="PIRSR005096-1"/>
    </source>
</evidence>
<evidence type="ECO:0000256" key="4">
    <source>
        <dbReference type="ARBA" id="ARBA00013185"/>
    </source>
</evidence>
<comment type="pathway">
    <text evidence="2 8">Carbohydrate metabolism; hexose metabolism.</text>
</comment>
<dbReference type="EMBL" id="DVOO01000013">
    <property type="protein sequence ID" value="HIV25148.1"/>
    <property type="molecule type" value="Genomic_DNA"/>
</dbReference>
<dbReference type="PANTHER" id="PTHR10091:SF0">
    <property type="entry name" value="GALACTOSE MUTAROTASE"/>
    <property type="match status" value="1"/>
</dbReference>
<feature type="active site" description="Proton acceptor" evidence="9">
    <location>
        <position position="306"/>
    </location>
</feature>
<evidence type="ECO:0000313" key="12">
    <source>
        <dbReference type="EMBL" id="HIV25148.1"/>
    </source>
</evidence>
<dbReference type="InterPro" id="IPR008183">
    <property type="entry name" value="Aldose_1/G6P_1-epimerase"/>
</dbReference>
<evidence type="ECO:0000256" key="2">
    <source>
        <dbReference type="ARBA" id="ARBA00005028"/>
    </source>
</evidence>
<dbReference type="Proteomes" id="UP000824169">
    <property type="component" value="Unassembled WGS sequence"/>
</dbReference>
<dbReference type="InterPro" id="IPR011013">
    <property type="entry name" value="Gal_mutarotase_sf_dom"/>
</dbReference>
<evidence type="ECO:0000256" key="5">
    <source>
        <dbReference type="ARBA" id="ARBA00014165"/>
    </source>
</evidence>
<evidence type="ECO:0000313" key="13">
    <source>
        <dbReference type="Proteomes" id="UP000824169"/>
    </source>
</evidence>
<dbReference type="InterPro" id="IPR047215">
    <property type="entry name" value="Galactose_mutarotase-like"/>
</dbReference>
<keyword evidence="7 8" id="KW-0119">Carbohydrate metabolism</keyword>
<organism evidence="12 13">
    <name type="scientific">Candidatus Scatomonas pullistercoris</name>
    <dbReference type="NCBI Taxonomy" id="2840920"/>
    <lineage>
        <taxon>Bacteria</taxon>
        <taxon>Bacillati</taxon>
        <taxon>Bacillota</taxon>
        <taxon>Clostridia</taxon>
        <taxon>Lachnospirales</taxon>
        <taxon>Lachnospiraceae</taxon>
        <taxon>Lachnospiraceae incertae sedis</taxon>
        <taxon>Candidatus Scatomonas</taxon>
    </lineage>
</organism>
<dbReference type="InterPro" id="IPR014718">
    <property type="entry name" value="GH-type_carb-bd"/>
</dbReference>
<accession>A0A9D1P3X7</accession>
<dbReference type="PIRSF" id="PIRSF005096">
    <property type="entry name" value="GALM"/>
    <property type="match status" value="1"/>
</dbReference>
<keyword evidence="6 8" id="KW-0413">Isomerase</keyword>
<name>A0A9D1P3X7_9FIRM</name>
<sequence length="342" mass="36844">MNITSEPFGTTKDGTPVTRYWLRDGACSAAFLTYGGVIQSLLIPDREGKPVDVVLGFEDPADYENQNCFIGAMIGRYANRIAGGHLTLDGQTLTFPLNDGIHHLHSGPAGFDRKHWTAKVLPDALELSLSSPDGECGYPGTITVTVTCRLEDGTLSLVYDADSDADTLCSLTNHSYFNLAGGGSVDAQTLQVAASAYAFQNAENVPDGTMAPVEGTPMDLRRPTVLGTLWAQDFDQIRRYRGIDHHYQADGSGFRPMAWASCPENGICLTVSSDLPGLQVYTGNALAAEHGKGGAAYAAHQGFCLETQTAPNPAVWPAEMRPILRKGQHYHTETKFAFTVRA</sequence>
<dbReference type="CDD" id="cd09019">
    <property type="entry name" value="galactose_mutarotase_like"/>
    <property type="match status" value="1"/>
</dbReference>
<feature type="binding site" evidence="11">
    <location>
        <begin position="79"/>
        <end position="80"/>
    </location>
    <ligand>
        <name>beta-D-galactose</name>
        <dbReference type="ChEBI" id="CHEBI:27667"/>
    </ligand>
</feature>
<protein>
    <recommendedName>
        <fullName evidence="5 8">Aldose 1-epimerase</fullName>
        <ecNumber evidence="4 8">5.1.3.3</ecNumber>
    </recommendedName>
</protein>
<evidence type="ECO:0000256" key="8">
    <source>
        <dbReference type="PIRNR" id="PIRNR005096"/>
    </source>
</evidence>
<reference evidence="12" key="2">
    <citation type="journal article" date="2021" name="PeerJ">
        <title>Extensive microbial diversity within the chicken gut microbiome revealed by metagenomics and culture.</title>
        <authorList>
            <person name="Gilroy R."/>
            <person name="Ravi A."/>
            <person name="Getino M."/>
            <person name="Pursley I."/>
            <person name="Horton D.L."/>
            <person name="Alikhan N.F."/>
            <person name="Baker D."/>
            <person name="Gharbi K."/>
            <person name="Hall N."/>
            <person name="Watson M."/>
            <person name="Adriaenssens E.M."/>
            <person name="Foster-Nyarko E."/>
            <person name="Jarju S."/>
            <person name="Secka A."/>
            <person name="Antonio M."/>
            <person name="Oren A."/>
            <person name="Chaudhuri R.R."/>
            <person name="La Ragione R."/>
            <person name="Hildebrand F."/>
            <person name="Pallen M.J."/>
        </authorList>
    </citation>
    <scope>NUCLEOTIDE SEQUENCE</scope>
    <source>
        <strain evidence="12">CHK188-20938</strain>
    </source>
</reference>
<dbReference type="AlphaFoldDB" id="A0A9D1P3X7"/>
<evidence type="ECO:0000256" key="7">
    <source>
        <dbReference type="ARBA" id="ARBA00023277"/>
    </source>
</evidence>
<evidence type="ECO:0000256" key="10">
    <source>
        <dbReference type="PIRSR" id="PIRSR005096-2"/>
    </source>
</evidence>
<dbReference type="PROSITE" id="PS00545">
    <property type="entry name" value="ALDOSE_1_EPIMERASE"/>
    <property type="match status" value="1"/>
</dbReference>
<dbReference type="Gene3D" id="2.70.98.10">
    <property type="match status" value="1"/>
</dbReference>
<dbReference type="GO" id="GO:0006006">
    <property type="term" value="P:glucose metabolic process"/>
    <property type="evidence" value="ECO:0007669"/>
    <property type="project" value="TreeGrafter"/>
</dbReference>
<dbReference type="GO" id="GO:0030246">
    <property type="term" value="F:carbohydrate binding"/>
    <property type="evidence" value="ECO:0007669"/>
    <property type="project" value="InterPro"/>
</dbReference>
<feature type="binding site" evidence="10">
    <location>
        <position position="244"/>
    </location>
    <ligand>
        <name>beta-D-galactose</name>
        <dbReference type="ChEBI" id="CHEBI:27667"/>
    </ligand>
</feature>
<dbReference type="EC" id="5.1.3.3" evidence="4 8"/>
<evidence type="ECO:0000256" key="1">
    <source>
        <dbReference type="ARBA" id="ARBA00001614"/>
    </source>
</evidence>
<gene>
    <name evidence="12" type="ORF">IAB71_05080</name>
</gene>
<feature type="active site" description="Proton donor" evidence="9">
    <location>
        <position position="174"/>
    </location>
</feature>
<evidence type="ECO:0000256" key="3">
    <source>
        <dbReference type="ARBA" id="ARBA00006206"/>
    </source>
</evidence>
<dbReference type="Pfam" id="PF01263">
    <property type="entry name" value="Aldose_epim"/>
    <property type="match status" value="1"/>
</dbReference>
<dbReference type="SUPFAM" id="SSF74650">
    <property type="entry name" value="Galactose mutarotase-like"/>
    <property type="match status" value="1"/>
</dbReference>
<evidence type="ECO:0000256" key="6">
    <source>
        <dbReference type="ARBA" id="ARBA00023235"/>
    </source>
</evidence>
<reference evidence="12" key="1">
    <citation type="submission" date="2020-10" db="EMBL/GenBank/DDBJ databases">
        <authorList>
            <person name="Gilroy R."/>
        </authorList>
    </citation>
    <scope>NUCLEOTIDE SEQUENCE</scope>
    <source>
        <strain evidence="12">CHK188-20938</strain>
    </source>
</reference>
<comment type="catalytic activity">
    <reaction evidence="1 8">
        <text>alpha-D-glucose = beta-D-glucose</text>
        <dbReference type="Rhea" id="RHEA:10264"/>
        <dbReference type="ChEBI" id="CHEBI:15903"/>
        <dbReference type="ChEBI" id="CHEBI:17925"/>
        <dbReference type="EC" id="5.1.3.3"/>
    </reaction>
</comment>
<evidence type="ECO:0000256" key="11">
    <source>
        <dbReference type="PIRSR" id="PIRSR005096-3"/>
    </source>
</evidence>
<dbReference type="GO" id="GO:0004034">
    <property type="term" value="F:aldose 1-epimerase activity"/>
    <property type="evidence" value="ECO:0007669"/>
    <property type="project" value="UniProtKB-EC"/>
</dbReference>
<comment type="similarity">
    <text evidence="3 8">Belongs to the aldose epimerase family.</text>
</comment>
<dbReference type="InterPro" id="IPR015443">
    <property type="entry name" value="Aldose_1-epimerase"/>
</dbReference>
<dbReference type="GO" id="GO:0033499">
    <property type="term" value="P:galactose catabolic process via UDP-galactose, Leloir pathway"/>
    <property type="evidence" value="ECO:0007669"/>
    <property type="project" value="TreeGrafter"/>
</dbReference>
<dbReference type="InterPro" id="IPR018052">
    <property type="entry name" value="Ald1_epimerase_CS"/>
</dbReference>
<proteinExistence type="inferred from homology"/>
<feature type="binding site" evidence="11">
    <location>
        <begin position="174"/>
        <end position="176"/>
    </location>
    <ligand>
        <name>beta-D-galactose</name>
        <dbReference type="ChEBI" id="CHEBI:27667"/>
    </ligand>
</feature>